<keyword evidence="2" id="KW-1185">Reference proteome</keyword>
<evidence type="ECO:0000313" key="1">
    <source>
        <dbReference type="EMBL" id="MPC25036.1"/>
    </source>
</evidence>
<protein>
    <submittedName>
        <fullName evidence="1">Uncharacterized protein</fullName>
    </submittedName>
</protein>
<organism evidence="1 2">
    <name type="scientific">Portunus trituberculatus</name>
    <name type="common">Swimming crab</name>
    <name type="synonym">Neptunus trituberculatus</name>
    <dbReference type="NCBI Taxonomy" id="210409"/>
    <lineage>
        <taxon>Eukaryota</taxon>
        <taxon>Metazoa</taxon>
        <taxon>Ecdysozoa</taxon>
        <taxon>Arthropoda</taxon>
        <taxon>Crustacea</taxon>
        <taxon>Multicrustacea</taxon>
        <taxon>Malacostraca</taxon>
        <taxon>Eumalacostraca</taxon>
        <taxon>Eucarida</taxon>
        <taxon>Decapoda</taxon>
        <taxon>Pleocyemata</taxon>
        <taxon>Brachyura</taxon>
        <taxon>Eubrachyura</taxon>
        <taxon>Portunoidea</taxon>
        <taxon>Portunidae</taxon>
        <taxon>Portuninae</taxon>
        <taxon>Portunus</taxon>
    </lineage>
</organism>
<evidence type="ECO:0000313" key="2">
    <source>
        <dbReference type="Proteomes" id="UP000324222"/>
    </source>
</evidence>
<reference evidence="1 2" key="1">
    <citation type="submission" date="2019-05" db="EMBL/GenBank/DDBJ databases">
        <title>Another draft genome of Portunus trituberculatus and its Hox gene families provides insights of decapod evolution.</title>
        <authorList>
            <person name="Jeong J.-H."/>
            <person name="Song I."/>
            <person name="Kim S."/>
            <person name="Choi T."/>
            <person name="Kim D."/>
            <person name="Ryu S."/>
            <person name="Kim W."/>
        </authorList>
    </citation>
    <scope>NUCLEOTIDE SEQUENCE [LARGE SCALE GENOMIC DNA]</scope>
    <source>
        <tissue evidence="1">Muscle</tissue>
    </source>
</reference>
<sequence length="99" mass="10320">MNVSYDAILPVHVSDASGLPLIDQTIGGHQGVCQGSLAVVNVGHDAQVPNIGRVTHESRHPLGTATTTAHHHPACCCSHHSVTSTGDTAAWKGQYYATV</sequence>
<accession>A0A5B7DVL5</accession>
<dbReference type="EMBL" id="VSRR010001407">
    <property type="protein sequence ID" value="MPC25036.1"/>
    <property type="molecule type" value="Genomic_DNA"/>
</dbReference>
<proteinExistence type="predicted"/>
<dbReference type="AlphaFoldDB" id="A0A5B7DVL5"/>
<gene>
    <name evidence="1" type="ORF">E2C01_018135</name>
</gene>
<name>A0A5B7DVL5_PORTR</name>
<dbReference type="Proteomes" id="UP000324222">
    <property type="component" value="Unassembled WGS sequence"/>
</dbReference>
<comment type="caution">
    <text evidence="1">The sequence shown here is derived from an EMBL/GenBank/DDBJ whole genome shotgun (WGS) entry which is preliminary data.</text>
</comment>